<dbReference type="AlphaFoldDB" id="A0A645JL34"/>
<evidence type="ECO:0000313" key="1">
    <source>
        <dbReference type="EMBL" id="MPN63429.1"/>
    </source>
</evidence>
<name>A0A645JL34_9ZZZZ</name>
<sequence>MQKLLDLKADILCEGHFGIYQPAAAVRKYIEGYMQRY</sequence>
<reference evidence="1" key="1">
    <citation type="submission" date="2019-08" db="EMBL/GenBank/DDBJ databases">
        <authorList>
            <person name="Kucharzyk K."/>
            <person name="Murdoch R.W."/>
            <person name="Higgins S."/>
            <person name="Loffler F."/>
        </authorList>
    </citation>
    <scope>NUCLEOTIDE SEQUENCE</scope>
</reference>
<proteinExistence type="predicted"/>
<protein>
    <submittedName>
        <fullName evidence="1">Uncharacterized protein</fullName>
    </submittedName>
</protein>
<dbReference type="EMBL" id="VSSQ01142862">
    <property type="protein sequence ID" value="MPN63429.1"/>
    <property type="molecule type" value="Genomic_DNA"/>
</dbReference>
<organism evidence="1">
    <name type="scientific">bioreactor metagenome</name>
    <dbReference type="NCBI Taxonomy" id="1076179"/>
    <lineage>
        <taxon>unclassified sequences</taxon>
        <taxon>metagenomes</taxon>
        <taxon>ecological metagenomes</taxon>
    </lineage>
</organism>
<accession>A0A645JL34</accession>
<comment type="caution">
    <text evidence="1">The sequence shown here is derived from an EMBL/GenBank/DDBJ whole genome shotgun (WGS) entry which is preliminary data.</text>
</comment>
<gene>
    <name evidence="1" type="ORF">SDC9_211188</name>
</gene>